<dbReference type="InterPro" id="IPR004446">
    <property type="entry name" value="Heptose_bisP_phosphatase"/>
</dbReference>
<comment type="cofactor">
    <cofactor evidence="10">
        <name>Zn(2+)</name>
        <dbReference type="ChEBI" id="CHEBI:29105"/>
    </cofactor>
</comment>
<keyword evidence="4 7" id="KW-0378">Hydrolase</keyword>
<feature type="binding site" evidence="10">
    <location>
        <position position="12"/>
    </location>
    <ligand>
        <name>Mg(2+)</name>
        <dbReference type="ChEBI" id="CHEBI:18420"/>
    </ligand>
</feature>
<evidence type="ECO:0000256" key="1">
    <source>
        <dbReference type="ARBA" id="ARBA00004496"/>
    </source>
</evidence>
<feature type="site" description="Stabilizes the phosphoryl group" evidence="9">
    <location>
        <position position="103"/>
    </location>
</feature>
<dbReference type="CDD" id="cd07503">
    <property type="entry name" value="HAD_HisB-N"/>
    <property type="match status" value="1"/>
</dbReference>
<feature type="binding site" evidence="10">
    <location>
        <position position="10"/>
    </location>
    <ligand>
        <name>Mg(2+)</name>
        <dbReference type="ChEBI" id="CHEBI:18420"/>
    </ligand>
</feature>
<organism evidence="11 12">
    <name type="scientific">Rhodocytophaga rosea</name>
    <dbReference type="NCBI Taxonomy" id="2704465"/>
    <lineage>
        <taxon>Bacteria</taxon>
        <taxon>Pseudomonadati</taxon>
        <taxon>Bacteroidota</taxon>
        <taxon>Cytophagia</taxon>
        <taxon>Cytophagales</taxon>
        <taxon>Rhodocytophagaceae</taxon>
        <taxon>Rhodocytophaga</taxon>
    </lineage>
</organism>
<evidence type="ECO:0000313" key="12">
    <source>
        <dbReference type="Proteomes" id="UP000480178"/>
    </source>
</evidence>
<evidence type="ECO:0000256" key="3">
    <source>
        <dbReference type="ARBA" id="ARBA00022723"/>
    </source>
</evidence>
<accession>A0A6C0GNJ7</accession>
<reference evidence="11 12" key="1">
    <citation type="submission" date="2020-01" db="EMBL/GenBank/DDBJ databases">
        <authorList>
            <person name="Kim M.K."/>
        </authorList>
    </citation>
    <scope>NUCLEOTIDE SEQUENCE [LARGE SCALE GENOMIC DNA]</scope>
    <source>
        <strain evidence="11 12">172606-1</strain>
    </source>
</reference>
<comment type="subcellular location">
    <subcellularLocation>
        <location evidence="1 7">Cytoplasm</location>
    </subcellularLocation>
</comment>
<keyword evidence="12" id="KW-1185">Reference proteome</keyword>
<evidence type="ECO:0000256" key="10">
    <source>
        <dbReference type="PIRSR" id="PIRSR004682-4"/>
    </source>
</evidence>
<dbReference type="PIRSF" id="PIRSF004682">
    <property type="entry name" value="GmhB"/>
    <property type="match status" value="1"/>
</dbReference>
<dbReference type="GO" id="GO:0046872">
    <property type="term" value="F:metal ion binding"/>
    <property type="evidence" value="ECO:0007669"/>
    <property type="project" value="UniProtKB-KW"/>
</dbReference>
<dbReference type="PANTHER" id="PTHR42891">
    <property type="entry name" value="D-GLYCERO-BETA-D-MANNO-HEPTOSE-1,7-BISPHOSPHATE 7-PHOSPHATASE"/>
    <property type="match status" value="1"/>
</dbReference>
<feature type="active site" description="Proton donor" evidence="8">
    <location>
        <position position="12"/>
    </location>
</feature>
<evidence type="ECO:0000256" key="4">
    <source>
        <dbReference type="ARBA" id="ARBA00022801"/>
    </source>
</evidence>
<comment type="cofactor">
    <cofactor evidence="10">
        <name>Mg(2+)</name>
        <dbReference type="ChEBI" id="CHEBI:18420"/>
    </cofactor>
</comment>
<evidence type="ECO:0000256" key="5">
    <source>
        <dbReference type="ARBA" id="ARBA00023277"/>
    </source>
</evidence>
<comment type="similarity">
    <text evidence="7">Belongs to the gmhB family.</text>
</comment>
<gene>
    <name evidence="11" type="ORF">GXP67_22440</name>
</gene>
<dbReference type="SUPFAM" id="SSF56784">
    <property type="entry name" value="HAD-like"/>
    <property type="match status" value="1"/>
</dbReference>
<keyword evidence="5 7" id="KW-0119">Carbohydrate metabolism</keyword>
<dbReference type="GO" id="GO:0005737">
    <property type="term" value="C:cytoplasm"/>
    <property type="evidence" value="ECO:0007669"/>
    <property type="project" value="UniProtKB-SubCell"/>
</dbReference>
<feature type="binding site" evidence="10">
    <location>
        <position position="128"/>
    </location>
    <ligand>
        <name>Mg(2+)</name>
        <dbReference type="ChEBI" id="CHEBI:18420"/>
    </ligand>
</feature>
<evidence type="ECO:0000256" key="2">
    <source>
        <dbReference type="ARBA" id="ARBA00022490"/>
    </source>
</evidence>
<keyword evidence="3 10" id="KW-0479">Metal-binding</keyword>
<dbReference type="GO" id="GO:0016791">
    <property type="term" value="F:phosphatase activity"/>
    <property type="evidence" value="ECO:0007669"/>
    <property type="project" value="InterPro"/>
</dbReference>
<sequence length="177" mass="19688">MPVNKCVFLDRDGVLNEEINDYVYSLDKLIIPKGMPEAIAMLKQAGYLLVVVTNQAGIAKGLYRKQEVQACHQKIQEACGHLIDALYYCPYHPKFDSESLLRKPGSLMLEKAAARFNIDITLSWMVGDRQRDIEAGQKVGAGTVFIEGAGTGETHTADYVAKDLWEAAQLIVSKQKR</sequence>
<feature type="site" description="Stabilizes the phosphoryl group" evidence="9">
    <location>
        <position position="53"/>
    </location>
</feature>
<dbReference type="KEGG" id="rhoz:GXP67_22440"/>
<dbReference type="InterPro" id="IPR023214">
    <property type="entry name" value="HAD_sf"/>
</dbReference>
<evidence type="ECO:0000256" key="9">
    <source>
        <dbReference type="PIRSR" id="PIRSR004682-3"/>
    </source>
</evidence>
<dbReference type="AlphaFoldDB" id="A0A6C0GNJ7"/>
<dbReference type="NCBIfam" id="TIGR01662">
    <property type="entry name" value="HAD-SF-IIIA"/>
    <property type="match status" value="1"/>
</dbReference>
<feature type="binding site" evidence="10">
    <location>
        <position position="89"/>
    </location>
    <ligand>
        <name>Zn(2+)</name>
        <dbReference type="ChEBI" id="CHEBI:29105"/>
    </ligand>
</feature>
<dbReference type="Pfam" id="PF13242">
    <property type="entry name" value="Hydrolase_like"/>
    <property type="match status" value="1"/>
</dbReference>
<dbReference type="EMBL" id="CP048222">
    <property type="protein sequence ID" value="QHT69203.1"/>
    <property type="molecule type" value="Genomic_DNA"/>
</dbReference>
<dbReference type="PANTHER" id="PTHR42891:SF1">
    <property type="entry name" value="D-GLYCERO-BETA-D-MANNO-HEPTOSE-1,7-BISPHOSPHATE 7-PHOSPHATASE"/>
    <property type="match status" value="1"/>
</dbReference>
<dbReference type="Proteomes" id="UP000480178">
    <property type="component" value="Chromosome"/>
</dbReference>
<dbReference type="InterPro" id="IPR006549">
    <property type="entry name" value="HAD-SF_hydro_IIIA"/>
</dbReference>
<proteinExistence type="inferred from homology"/>
<keyword evidence="2 7" id="KW-0963">Cytoplasm</keyword>
<feature type="active site" description="Nucleophile" evidence="8">
    <location>
        <position position="10"/>
    </location>
</feature>
<evidence type="ECO:0000256" key="6">
    <source>
        <dbReference type="ARBA" id="ARBA00031828"/>
    </source>
</evidence>
<keyword evidence="10" id="KW-0862">Zinc</keyword>
<feature type="site" description="Contributes to substrate recognition" evidence="9">
    <location>
        <position position="102"/>
    </location>
</feature>
<keyword evidence="10" id="KW-0460">Magnesium</keyword>
<dbReference type="Gene3D" id="3.40.50.1000">
    <property type="entry name" value="HAD superfamily/HAD-like"/>
    <property type="match status" value="1"/>
</dbReference>
<dbReference type="RefSeq" id="WP_162445192.1">
    <property type="nucleotide sequence ID" value="NZ_CP048222.1"/>
</dbReference>
<evidence type="ECO:0000256" key="7">
    <source>
        <dbReference type="PIRNR" id="PIRNR004682"/>
    </source>
</evidence>
<name>A0A6C0GNJ7_9BACT</name>
<dbReference type="GO" id="GO:0005975">
    <property type="term" value="P:carbohydrate metabolic process"/>
    <property type="evidence" value="ECO:0007669"/>
    <property type="project" value="InterPro"/>
</dbReference>
<dbReference type="NCBIfam" id="TIGR01656">
    <property type="entry name" value="Histidinol-ppas"/>
    <property type="match status" value="1"/>
</dbReference>
<dbReference type="InterPro" id="IPR006543">
    <property type="entry name" value="Histidinol-phos"/>
</dbReference>
<dbReference type="EC" id="3.1.3.-" evidence="7"/>
<evidence type="ECO:0000313" key="11">
    <source>
        <dbReference type="EMBL" id="QHT69203.1"/>
    </source>
</evidence>
<evidence type="ECO:0000256" key="8">
    <source>
        <dbReference type="PIRSR" id="PIRSR004682-1"/>
    </source>
</evidence>
<protein>
    <recommendedName>
        <fullName evidence="6 7">D,D-heptose 1,7-bisphosphate phosphatase</fullName>
        <ecNumber evidence="7">3.1.3.-</ecNumber>
    </recommendedName>
</protein>
<dbReference type="InterPro" id="IPR036412">
    <property type="entry name" value="HAD-like_sf"/>
</dbReference>